<proteinExistence type="predicted"/>
<reference evidence="1" key="2">
    <citation type="submission" date="2025-08" db="UniProtKB">
        <authorList>
            <consortium name="Ensembl"/>
        </authorList>
    </citation>
    <scope>IDENTIFICATION</scope>
</reference>
<dbReference type="GeneTree" id="ENSGT00910000147181"/>
<evidence type="ECO:0000313" key="1">
    <source>
        <dbReference type="Ensembl" id="ENSPLOP00000017785.1"/>
    </source>
</evidence>
<reference evidence="1" key="1">
    <citation type="journal article" date="2019" name="bioRxiv">
        <title>Long live the king: chromosome-level assembly of the lion (Panthera leo) using linked-read, Hi-C, and long read data.</title>
        <authorList>
            <person name="Armstrong E.E."/>
            <person name="Taylor R.W."/>
            <person name="Miller D.E."/>
            <person name="Kaelin C."/>
            <person name="Barsh G."/>
            <person name="Hadly E.A."/>
            <person name="Petrov D."/>
        </authorList>
    </citation>
    <scope>NUCLEOTIDE SEQUENCE [LARGE SCALE GENOMIC DNA]</scope>
</reference>
<protein>
    <submittedName>
        <fullName evidence="1">Uncharacterized protein</fullName>
    </submittedName>
</protein>
<dbReference type="OMA" id="KTHIRTG"/>
<reference evidence="1" key="3">
    <citation type="submission" date="2025-09" db="UniProtKB">
        <authorList>
            <consortium name="Ensembl"/>
        </authorList>
    </citation>
    <scope>IDENTIFICATION</scope>
</reference>
<name>A0A8C8XH04_PANLE</name>
<organism evidence="1 2">
    <name type="scientific">Panthera leo</name>
    <name type="common">Lion</name>
    <dbReference type="NCBI Taxonomy" id="9689"/>
    <lineage>
        <taxon>Eukaryota</taxon>
        <taxon>Metazoa</taxon>
        <taxon>Chordata</taxon>
        <taxon>Craniata</taxon>
        <taxon>Vertebrata</taxon>
        <taxon>Euteleostomi</taxon>
        <taxon>Mammalia</taxon>
        <taxon>Eutheria</taxon>
        <taxon>Laurasiatheria</taxon>
        <taxon>Carnivora</taxon>
        <taxon>Feliformia</taxon>
        <taxon>Felidae</taxon>
        <taxon>Pantherinae</taxon>
        <taxon>Panthera</taxon>
    </lineage>
</organism>
<dbReference type="Proteomes" id="UP000694399">
    <property type="component" value="Chromosome F1"/>
</dbReference>
<dbReference type="Ensembl" id="ENSPLOT00000019702.1">
    <property type="protein sequence ID" value="ENSPLOP00000017785.1"/>
    <property type="gene ID" value="ENSPLOG00000013042.1"/>
</dbReference>
<sequence>MQSVFHSQRHPNPVQKTHIRTGLISCMVGPKASCVLHSVVLIWEQTLTYQSQQFIPVMF</sequence>
<accession>A0A8C8XH04</accession>
<dbReference type="AlphaFoldDB" id="A0A8C8XH04"/>
<keyword evidence="2" id="KW-1185">Reference proteome</keyword>
<evidence type="ECO:0000313" key="2">
    <source>
        <dbReference type="Proteomes" id="UP000694399"/>
    </source>
</evidence>